<dbReference type="OrthoDB" id="9798846at2"/>
<dbReference type="EMBL" id="CP000250">
    <property type="protein sequence ID" value="ABD06911.1"/>
    <property type="molecule type" value="Genomic_DNA"/>
</dbReference>
<dbReference type="Pfam" id="PF16220">
    <property type="entry name" value="DUF4880"/>
    <property type="match status" value="1"/>
</dbReference>
<dbReference type="KEGG" id="rpb:RPB_2206"/>
<dbReference type="InterPro" id="IPR032623">
    <property type="entry name" value="FecR_N"/>
</dbReference>
<evidence type="ECO:0000313" key="3">
    <source>
        <dbReference type="EMBL" id="ABD06911.1"/>
    </source>
</evidence>
<evidence type="ECO:0000313" key="4">
    <source>
        <dbReference type="Proteomes" id="UP000008809"/>
    </source>
</evidence>
<keyword evidence="4" id="KW-1185">Reference proteome</keyword>
<reference evidence="3 4" key="1">
    <citation type="submission" date="2006-01" db="EMBL/GenBank/DDBJ databases">
        <title>Complete sequence of Rhodopseudomonas palustris HaA2.</title>
        <authorList>
            <consortium name="US DOE Joint Genome Institute"/>
            <person name="Copeland A."/>
            <person name="Lucas S."/>
            <person name="Lapidus A."/>
            <person name="Barry K."/>
            <person name="Detter J.C."/>
            <person name="Glavina T."/>
            <person name="Hammon N."/>
            <person name="Israni S."/>
            <person name="Pitluck S."/>
            <person name="Chain P."/>
            <person name="Malfatti S."/>
            <person name="Shin M."/>
            <person name="Vergez L."/>
            <person name="Schmutz J."/>
            <person name="Larimer F."/>
            <person name="Land M."/>
            <person name="Hauser L."/>
            <person name="Pelletier D.A."/>
            <person name="Kyrpides N."/>
            <person name="Anderson I."/>
            <person name="Oda Y."/>
            <person name="Harwood C.S."/>
            <person name="Richardson P."/>
        </authorList>
    </citation>
    <scope>NUCLEOTIDE SEQUENCE [LARGE SCALE GENOMIC DNA]</scope>
    <source>
        <strain evidence="3 4">HaA2</strain>
    </source>
</reference>
<organism evidence="3 4">
    <name type="scientific">Rhodopseudomonas palustris (strain HaA2)</name>
    <dbReference type="NCBI Taxonomy" id="316058"/>
    <lineage>
        <taxon>Bacteria</taxon>
        <taxon>Pseudomonadati</taxon>
        <taxon>Pseudomonadota</taxon>
        <taxon>Alphaproteobacteria</taxon>
        <taxon>Hyphomicrobiales</taxon>
        <taxon>Nitrobacteraceae</taxon>
        <taxon>Rhodopseudomonas</taxon>
    </lineage>
</organism>
<dbReference type="PANTHER" id="PTHR30273:SF2">
    <property type="entry name" value="PROTEIN FECR"/>
    <property type="match status" value="1"/>
</dbReference>
<dbReference type="STRING" id="316058.RPB_2206"/>
<accession>Q2IXZ9</accession>
<dbReference type="AlphaFoldDB" id="Q2IXZ9"/>
<evidence type="ECO:0000259" key="1">
    <source>
        <dbReference type="Pfam" id="PF04773"/>
    </source>
</evidence>
<evidence type="ECO:0000259" key="2">
    <source>
        <dbReference type="Pfam" id="PF16220"/>
    </source>
</evidence>
<name>Q2IXZ9_RHOP2</name>
<dbReference type="Gene3D" id="2.60.120.1440">
    <property type="match status" value="1"/>
</dbReference>
<dbReference type="InterPro" id="IPR006860">
    <property type="entry name" value="FecR"/>
</dbReference>
<dbReference type="eggNOG" id="COG3712">
    <property type="taxonomic scope" value="Bacteria"/>
</dbReference>
<dbReference type="RefSeq" id="WP_011441098.1">
    <property type="nucleotide sequence ID" value="NC_007778.1"/>
</dbReference>
<sequence length="328" mass="35312">MIDNDQQDRELTPIEREAHAWVRRLTSGHASAADGAALREWCSRNPGNAAAFSEASQFWTALGSAGRSLREDAGAQKRGPASRRHGVVTTRRAVLAGALAASAAGVMIVRPPLELWPSLSELRADYRTGPGEQRQISLADEVSVQMDSKTSLAVAPAGGAAGVELIAGQASFKLPEQGVAPFRVIAGQGRSSAVKAHFDIRLAGTSVCVTCLSHQVDIDYRGQRAVLQERQQVFYGERGLGAVATIDPAVVSAWQTGLLIFNMTPLREVIDELNRYRSGRIILLASRMAGSPVKGRFRIDRPDEALAQIQRAFDVERRDLPGGIVLLS</sequence>
<feature type="domain" description="FecR protein" evidence="1">
    <location>
        <begin position="125"/>
        <end position="215"/>
    </location>
</feature>
<dbReference type="GO" id="GO:0016989">
    <property type="term" value="F:sigma factor antagonist activity"/>
    <property type="evidence" value="ECO:0007669"/>
    <property type="project" value="TreeGrafter"/>
</dbReference>
<proteinExistence type="predicted"/>
<dbReference type="Proteomes" id="UP000008809">
    <property type="component" value="Chromosome"/>
</dbReference>
<gene>
    <name evidence="3" type="ordered locus">RPB_2206</name>
</gene>
<dbReference type="InterPro" id="IPR012373">
    <property type="entry name" value="Ferrdict_sens_TM"/>
</dbReference>
<dbReference type="PIRSF" id="PIRSF018266">
    <property type="entry name" value="FecR"/>
    <property type="match status" value="1"/>
</dbReference>
<dbReference type="PANTHER" id="PTHR30273">
    <property type="entry name" value="PERIPLASMIC SIGNAL SENSOR AND SIGMA FACTOR ACTIVATOR FECR-RELATED"/>
    <property type="match status" value="1"/>
</dbReference>
<protein>
    <submittedName>
        <fullName evidence="3">Putative FecR</fullName>
    </submittedName>
</protein>
<dbReference type="Gene3D" id="3.55.50.30">
    <property type="match status" value="1"/>
</dbReference>
<dbReference type="Pfam" id="PF04773">
    <property type="entry name" value="FecR"/>
    <property type="match status" value="1"/>
</dbReference>
<dbReference type="HOGENOM" id="CLU_050192_0_1_5"/>
<feature type="domain" description="FecR N-terminal" evidence="2">
    <location>
        <begin position="16"/>
        <end position="57"/>
    </location>
</feature>